<protein>
    <submittedName>
        <fullName evidence="1">Uncharacterized protein</fullName>
    </submittedName>
</protein>
<accession>A0A7D4C9C0</accession>
<name>A0A7D4C9C0_9BACT</name>
<organism evidence="1 2">
    <name type="scientific">Tenuifilum thalassicum</name>
    <dbReference type="NCBI Taxonomy" id="2590900"/>
    <lineage>
        <taxon>Bacteria</taxon>
        <taxon>Pseudomonadati</taxon>
        <taxon>Bacteroidota</taxon>
        <taxon>Bacteroidia</taxon>
        <taxon>Bacteroidales</taxon>
        <taxon>Tenuifilaceae</taxon>
        <taxon>Tenuifilum</taxon>
    </lineage>
</organism>
<proteinExistence type="predicted"/>
<sequence>MYRIITIILFVFLQFGVNAQVENLKKSCKVNFPSNYISDGQEYFAALKPDQRIEFRTTFYADNTYRISACTNAKKGKLVFTVYDTEKNLLFTNESFDYSPYWDFKFTSTVTCIIQVDVKSSQFVPGWVMLLIGFKQ</sequence>
<reference evidence="1 2" key="1">
    <citation type="submission" date="2019-07" db="EMBL/GenBank/DDBJ databases">
        <title>Thalassofilum flectens gen. nov., sp. nov., a novel moderate thermophilic anaerobe from a shallow sea hot spring in Kunashir Island (Russia), representing a new family in the order Bacteroidales, and proposal of Thalassofilacea fam. nov.</title>
        <authorList>
            <person name="Kochetkova T.V."/>
            <person name="Podosokorskaya O.A."/>
            <person name="Novikov A."/>
            <person name="Elcheninov A.G."/>
            <person name="Toshchakov S.V."/>
            <person name="Kublanov I.V."/>
        </authorList>
    </citation>
    <scope>NUCLEOTIDE SEQUENCE [LARGE SCALE GENOMIC DNA]</scope>
    <source>
        <strain evidence="1 2">38-H</strain>
    </source>
</reference>
<dbReference type="KEGG" id="ttz:FHG85_07885"/>
<gene>
    <name evidence="1" type="ORF">FHG85_07885</name>
</gene>
<evidence type="ECO:0000313" key="2">
    <source>
        <dbReference type="Proteomes" id="UP000500961"/>
    </source>
</evidence>
<dbReference type="Proteomes" id="UP000500961">
    <property type="component" value="Chromosome"/>
</dbReference>
<evidence type="ECO:0000313" key="1">
    <source>
        <dbReference type="EMBL" id="QKG80182.1"/>
    </source>
</evidence>
<dbReference type="RefSeq" id="WP_173074681.1">
    <property type="nucleotide sequence ID" value="NZ_CP041345.1"/>
</dbReference>
<dbReference type="EMBL" id="CP041345">
    <property type="protein sequence ID" value="QKG80182.1"/>
    <property type="molecule type" value="Genomic_DNA"/>
</dbReference>
<keyword evidence="2" id="KW-1185">Reference proteome</keyword>
<dbReference type="AlphaFoldDB" id="A0A7D4C9C0"/>